<comment type="caution">
    <text evidence="2">The sequence shown here is derived from an EMBL/GenBank/DDBJ whole genome shotgun (WGS) entry which is preliminary data.</text>
</comment>
<evidence type="ECO:0000256" key="1">
    <source>
        <dbReference type="SAM" id="MobiDB-lite"/>
    </source>
</evidence>
<dbReference type="InterPro" id="IPR043502">
    <property type="entry name" value="DNA/RNA_pol_sf"/>
</dbReference>
<dbReference type="InterPro" id="IPR012337">
    <property type="entry name" value="RNaseH-like_sf"/>
</dbReference>
<evidence type="ECO:0000313" key="3">
    <source>
        <dbReference type="Proteomes" id="UP000596742"/>
    </source>
</evidence>
<name>A0A8B6C7C3_MYTGA</name>
<gene>
    <name evidence="2" type="ORF">MGAL_10B061365</name>
</gene>
<dbReference type="PANTHER" id="PTHR31511">
    <property type="entry name" value="PROTEIN CBG23764"/>
    <property type="match status" value="1"/>
</dbReference>
<dbReference type="SUPFAM" id="SSF53098">
    <property type="entry name" value="Ribonuclease H-like"/>
    <property type="match status" value="1"/>
</dbReference>
<accession>A0A8B6C7C3</accession>
<evidence type="ECO:0000313" key="2">
    <source>
        <dbReference type="EMBL" id="VDI01127.1"/>
    </source>
</evidence>
<sequence length="1040" mass="122273">MVRDIDDGNQEKAHPHFRSKSYISLMEEDNDHNLNEAFQSINRAMEQFINKGSNWILNKVIFLEVHTVVYSPINASSYMILPEKIRFTKGVVNIKNNDQKCFLWSVLAGLHSVSHHPERQLHYLNKFCNRRFYCRRCLHGFTTQELLTQHRPYCTKFDFQKVTYPEEGKNDILEFKDYHKISRVPFVIYADFECYAKKIDVCHPNPSYTSTTRTTKFEACGYSYIVVSSNSKYSKSPVVYRGDNAVQHFFENMIKEEEYIQSKLDQIEPLIMSEETEKQFQEATNCYVCNRSFNEKLIKNRDHDHLGVNGDTESPQYSNYRGSACVRCNLNLQHPPFIPCYFHNLKNFDSHLILTEAGSYKNRKLTCIPNNMEKYISFSSGKLRFVDSYQFMNSSLETLVENLANDGLKFFKQFRKAFPNDEIAKLLLQKNEYCYDYVDSAEKFKDTQLPSKESFYNSLTKEAISDEKYQHAQTVWKTFNMKNLGEFHDLYVLTDVLLLADVFEKFRDMTIDNYKLDASHFFTSPGLAWQAALKMSGVCLDLITDPIMYNMIELGTRGGLSMITKKYSKANHKYLDDFDETQEQKHIMYLDANNLYGWAMAEPLPIGFLHFLSDEEVEKFDFQKITHDSKEGYILEVDLEYPANIHDQHNCYPLAPEHLLIDDDKLSPYSTKLWEKLNSKTKKDSSSTSNKEKSKAKPRIKTKKLINNLNNRTKYVLHYRNLQLYVELGMKVTKIHRIIGFQQRPWLKSYIEFNAEMRKNAKNDFEKDFFKLMCNSVFGKCLENLRQRCCISLVNDEKKLKKKVSKPSFVRCQIFNEDLVGVQNQYINLLLDKPIYVGQAILDISKWLMYHFHYRLMKPKYDENISLLFTDTDSLCYEIVTEDVYKDMESMQHLFDTSNYDPTKPLFSNQNKKIPGKFKDELSGVPIKEFLGLRPKMYSLTYNVSEQTEDGVKLKEKEKKVAKGVSKCVIKKTLRHDMYKHCLFNESETLNSMKCIRSHNHELYIEEIRKKSLSSFDDKRFWIDSVNSYPFGHYKTKNNV</sequence>
<dbReference type="AlphaFoldDB" id="A0A8B6C7C3"/>
<organism evidence="2 3">
    <name type="scientific">Mytilus galloprovincialis</name>
    <name type="common">Mediterranean mussel</name>
    <dbReference type="NCBI Taxonomy" id="29158"/>
    <lineage>
        <taxon>Eukaryota</taxon>
        <taxon>Metazoa</taxon>
        <taxon>Spiralia</taxon>
        <taxon>Lophotrochozoa</taxon>
        <taxon>Mollusca</taxon>
        <taxon>Bivalvia</taxon>
        <taxon>Autobranchia</taxon>
        <taxon>Pteriomorphia</taxon>
        <taxon>Mytilida</taxon>
        <taxon>Mytiloidea</taxon>
        <taxon>Mytilidae</taxon>
        <taxon>Mytilinae</taxon>
        <taxon>Mytilus</taxon>
    </lineage>
</organism>
<dbReference type="InterPro" id="IPR023211">
    <property type="entry name" value="DNA_pol_palm_dom_sf"/>
</dbReference>
<protein>
    <recommendedName>
        <fullName evidence="4">DNA-directed DNA polymerase</fullName>
    </recommendedName>
</protein>
<dbReference type="PANTHER" id="PTHR31511:SF12">
    <property type="entry name" value="RHO TERMINATION FACTOR N-TERMINAL DOMAIN-CONTAINING PROTEIN"/>
    <property type="match status" value="1"/>
</dbReference>
<dbReference type="SUPFAM" id="SSF56672">
    <property type="entry name" value="DNA/RNA polymerases"/>
    <property type="match status" value="1"/>
</dbReference>
<reference evidence="2" key="1">
    <citation type="submission" date="2018-11" db="EMBL/GenBank/DDBJ databases">
        <authorList>
            <person name="Alioto T."/>
            <person name="Alioto T."/>
        </authorList>
    </citation>
    <scope>NUCLEOTIDE SEQUENCE</scope>
</reference>
<dbReference type="OrthoDB" id="2425134at2759"/>
<evidence type="ECO:0008006" key="4">
    <source>
        <dbReference type="Google" id="ProtNLM"/>
    </source>
</evidence>
<dbReference type="Proteomes" id="UP000596742">
    <property type="component" value="Unassembled WGS sequence"/>
</dbReference>
<feature type="compositionally biased region" description="Basic and acidic residues" evidence="1">
    <location>
        <begin position="680"/>
        <end position="695"/>
    </location>
</feature>
<dbReference type="EMBL" id="UYJE01001312">
    <property type="protein sequence ID" value="VDI01127.1"/>
    <property type="molecule type" value="Genomic_DNA"/>
</dbReference>
<dbReference type="Gene3D" id="3.90.1600.10">
    <property type="entry name" value="Palm domain of DNA polymerase"/>
    <property type="match status" value="1"/>
</dbReference>
<keyword evidence="3" id="KW-1185">Reference proteome</keyword>
<proteinExistence type="predicted"/>
<feature type="region of interest" description="Disordered" evidence="1">
    <location>
        <begin position="680"/>
        <end position="700"/>
    </location>
</feature>